<dbReference type="EMBL" id="VWSF01000008">
    <property type="protein sequence ID" value="KAA5545776.1"/>
    <property type="molecule type" value="Genomic_DNA"/>
</dbReference>
<dbReference type="SUPFAM" id="SSF51658">
    <property type="entry name" value="Xylose isomerase-like"/>
    <property type="match status" value="1"/>
</dbReference>
<feature type="domain" description="Xylose isomerase-like TIM barrel" evidence="1">
    <location>
        <begin position="81"/>
        <end position="310"/>
    </location>
</feature>
<dbReference type="Gene3D" id="3.20.20.150">
    <property type="entry name" value="Divalent-metal-dependent TIM barrel enzymes"/>
    <property type="match status" value="1"/>
</dbReference>
<dbReference type="PROSITE" id="PS51318">
    <property type="entry name" value="TAT"/>
    <property type="match status" value="1"/>
</dbReference>
<accession>A0A5M6DHA3</accession>
<keyword evidence="2" id="KW-0413">Isomerase</keyword>
<name>A0A5M6DHA3_9BACT</name>
<evidence type="ECO:0000313" key="3">
    <source>
        <dbReference type="Proteomes" id="UP000323426"/>
    </source>
</evidence>
<dbReference type="Pfam" id="PF01261">
    <property type="entry name" value="AP_endonuc_2"/>
    <property type="match status" value="1"/>
</dbReference>
<dbReference type="RefSeq" id="WP_150088778.1">
    <property type="nucleotide sequence ID" value="NZ_VWSF01000008.1"/>
</dbReference>
<dbReference type="InterPro" id="IPR036237">
    <property type="entry name" value="Xyl_isomerase-like_sf"/>
</dbReference>
<dbReference type="PANTHER" id="PTHR12110:SF53">
    <property type="entry name" value="BLR5974 PROTEIN"/>
    <property type="match status" value="1"/>
</dbReference>
<dbReference type="Proteomes" id="UP000323426">
    <property type="component" value="Unassembled WGS sequence"/>
</dbReference>
<comment type="caution">
    <text evidence="2">The sequence shown here is derived from an EMBL/GenBank/DDBJ whole genome shotgun (WGS) entry which is preliminary data.</text>
</comment>
<dbReference type="InterPro" id="IPR013022">
    <property type="entry name" value="Xyl_isomerase-like_TIM-brl"/>
</dbReference>
<reference evidence="2 3" key="1">
    <citation type="submission" date="2019-09" db="EMBL/GenBank/DDBJ databases">
        <title>Genome sequence and assembly of Adhaeribacter sp.</title>
        <authorList>
            <person name="Chhetri G."/>
        </authorList>
    </citation>
    <scope>NUCLEOTIDE SEQUENCE [LARGE SCALE GENOMIC DNA]</scope>
    <source>
        <strain evidence="2 3">DK36</strain>
    </source>
</reference>
<evidence type="ECO:0000259" key="1">
    <source>
        <dbReference type="Pfam" id="PF01261"/>
    </source>
</evidence>
<protein>
    <submittedName>
        <fullName evidence="2">Sugar phosphate isomerase/epimerase</fullName>
    </submittedName>
</protein>
<organism evidence="2 3">
    <name type="scientific">Adhaeribacter rhizoryzae</name>
    <dbReference type="NCBI Taxonomy" id="2607907"/>
    <lineage>
        <taxon>Bacteria</taxon>
        <taxon>Pseudomonadati</taxon>
        <taxon>Bacteroidota</taxon>
        <taxon>Cytophagia</taxon>
        <taxon>Cytophagales</taxon>
        <taxon>Hymenobacteraceae</taxon>
        <taxon>Adhaeribacter</taxon>
    </lineage>
</organism>
<gene>
    <name evidence="2" type="ORF">F0145_12655</name>
</gene>
<dbReference type="InterPro" id="IPR050312">
    <property type="entry name" value="IolE/XylAMocC-like"/>
</dbReference>
<sequence>MDANRRDFLKKLGLAAASYSFLTSVPGLTLSSAEASGLAETGAALAKKPFFQISLAQWSLHKTLSAGKLDNLDFPLKAKNEFGISIVEYVSPFFKKQEKDSNYLKELKKRTDDNGITNHLIMVDGEGNLGDMDAAKRMQAVENHYKWIDAAKYLGCKTIRVNAAGRGTMEEVQKAAIEGLSKLSEYGQKNKINVIVENHGGYSSNGAWLAGVMKGVNNKYCGTLPDFGNFRISQTETYDRYKGVQELLPYAKGISAKSHDFDASGNETGTDYQRMFKMIKAAGWKGIVGIEYEGSRLGEEEGIRATKALLDRIQQEMA</sequence>
<dbReference type="AlphaFoldDB" id="A0A5M6DHA3"/>
<keyword evidence="3" id="KW-1185">Reference proteome</keyword>
<proteinExistence type="predicted"/>
<dbReference type="InterPro" id="IPR006311">
    <property type="entry name" value="TAT_signal"/>
</dbReference>
<dbReference type="GO" id="GO:0016853">
    <property type="term" value="F:isomerase activity"/>
    <property type="evidence" value="ECO:0007669"/>
    <property type="project" value="UniProtKB-KW"/>
</dbReference>
<dbReference type="PANTHER" id="PTHR12110">
    <property type="entry name" value="HYDROXYPYRUVATE ISOMERASE"/>
    <property type="match status" value="1"/>
</dbReference>
<evidence type="ECO:0000313" key="2">
    <source>
        <dbReference type="EMBL" id="KAA5545776.1"/>
    </source>
</evidence>